<feature type="transmembrane region" description="Helical" evidence="8">
    <location>
        <begin position="460"/>
        <end position="483"/>
    </location>
</feature>
<name>A0A2L2X931_9FIRM</name>
<feature type="transmembrane region" description="Helical" evidence="8">
    <location>
        <begin position="153"/>
        <end position="171"/>
    </location>
</feature>
<feature type="transmembrane region" description="Helical" evidence="8">
    <location>
        <begin position="291"/>
        <end position="321"/>
    </location>
</feature>
<feature type="transmembrane region" description="Helical" evidence="8">
    <location>
        <begin position="422"/>
        <end position="448"/>
    </location>
</feature>
<feature type="transmembrane region" description="Helical" evidence="8">
    <location>
        <begin position="226"/>
        <end position="247"/>
    </location>
</feature>
<protein>
    <recommendedName>
        <fullName evidence="3">Sodium-dependent dicarboxylate transporter SdcS</fullName>
    </recommendedName>
    <alternativeName>
        <fullName evidence="7">Na(+)/dicarboxylate symporter</fullName>
    </alternativeName>
</protein>
<dbReference type="PANTHER" id="PTHR10283">
    <property type="entry name" value="SOLUTE CARRIER FAMILY 13 MEMBER"/>
    <property type="match status" value="1"/>
</dbReference>
<gene>
    <name evidence="9" type="ORF">DCCM_0718</name>
</gene>
<dbReference type="AlphaFoldDB" id="A0A2L2X931"/>
<proteinExistence type="inferred from homology"/>
<comment type="similarity">
    <text evidence="2">Belongs to the SLC13A/DASS transporter (TC 2.A.47) family. NADC subfamily.</text>
</comment>
<evidence type="ECO:0000256" key="2">
    <source>
        <dbReference type="ARBA" id="ARBA00006772"/>
    </source>
</evidence>
<dbReference type="OrthoDB" id="9766267at2"/>
<comment type="caution">
    <text evidence="9">The sequence shown here is derived from an EMBL/GenBank/DDBJ whole genome shotgun (WGS) entry which is preliminary data.</text>
</comment>
<dbReference type="GO" id="GO:0008514">
    <property type="term" value="F:organic anion transmembrane transporter activity"/>
    <property type="evidence" value="ECO:0007669"/>
    <property type="project" value="UniProtKB-ARBA"/>
</dbReference>
<feature type="transmembrane region" description="Helical" evidence="8">
    <location>
        <begin position="16"/>
        <end position="34"/>
    </location>
</feature>
<dbReference type="Proteomes" id="UP000239549">
    <property type="component" value="Unassembled WGS sequence"/>
</dbReference>
<organism evidence="9 10">
    <name type="scientific">Desulfocucumis palustris</name>
    <dbReference type="NCBI Taxonomy" id="1898651"/>
    <lineage>
        <taxon>Bacteria</taxon>
        <taxon>Bacillati</taxon>
        <taxon>Bacillota</taxon>
        <taxon>Clostridia</taxon>
        <taxon>Eubacteriales</taxon>
        <taxon>Desulfocucumaceae</taxon>
        <taxon>Desulfocucumis</taxon>
    </lineage>
</organism>
<evidence type="ECO:0000313" key="10">
    <source>
        <dbReference type="Proteomes" id="UP000239549"/>
    </source>
</evidence>
<dbReference type="Pfam" id="PF00939">
    <property type="entry name" value="Na_sulph_symp"/>
    <property type="match status" value="1"/>
</dbReference>
<comment type="subcellular location">
    <subcellularLocation>
        <location evidence="1">Membrane</location>
        <topology evidence="1">Multi-pass membrane protein</topology>
    </subcellularLocation>
</comment>
<evidence type="ECO:0000256" key="4">
    <source>
        <dbReference type="ARBA" id="ARBA00022692"/>
    </source>
</evidence>
<feature type="transmembrane region" description="Helical" evidence="8">
    <location>
        <begin position="91"/>
        <end position="109"/>
    </location>
</feature>
<dbReference type="EMBL" id="BFAV01000039">
    <property type="protein sequence ID" value="GBF32522.1"/>
    <property type="molecule type" value="Genomic_DNA"/>
</dbReference>
<feature type="transmembrane region" description="Helical" evidence="8">
    <location>
        <begin position="121"/>
        <end position="147"/>
    </location>
</feature>
<keyword evidence="10" id="KW-1185">Reference proteome</keyword>
<feature type="transmembrane region" description="Helical" evidence="8">
    <location>
        <begin position="381"/>
        <end position="402"/>
    </location>
</feature>
<feature type="transmembrane region" description="Helical" evidence="8">
    <location>
        <begin position="183"/>
        <end position="206"/>
    </location>
</feature>
<evidence type="ECO:0000256" key="1">
    <source>
        <dbReference type="ARBA" id="ARBA00004141"/>
    </source>
</evidence>
<keyword evidence="6 8" id="KW-0472">Membrane</keyword>
<dbReference type="InterPro" id="IPR001898">
    <property type="entry name" value="SLC13A/DASS"/>
</dbReference>
<evidence type="ECO:0000256" key="7">
    <source>
        <dbReference type="ARBA" id="ARBA00031174"/>
    </source>
</evidence>
<reference evidence="10" key="1">
    <citation type="submission" date="2018-02" db="EMBL/GenBank/DDBJ databases">
        <title>Genome sequence of Desulfocucumis palustris strain NAW-5.</title>
        <authorList>
            <person name="Watanabe M."/>
            <person name="Kojima H."/>
            <person name="Fukui M."/>
        </authorList>
    </citation>
    <scope>NUCLEOTIDE SEQUENCE [LARGE SCALE GENOMIC DNA]</scope>
    <source>
        <strain evidence="10">NAW-5</strain>
    </source>
</reference>
<evidence type="ECO:0000256" key="5">
    <source>
        <dbReference type="ARBA" id="ARBA00022989"/>
    </source>
</evidence>
<dbReference type="PANTHER" id="PTHR10283:SF82">
    <property type="entry name" value="SOLUTE CARRIER FAMILY 13 MEMBER 2"/>
    <property type="match status" value="1"/>
</dbReference>
<evidence type="ECO:0000256" key="6">
    <source>
        <dbReference type="ARBA" id="ARBA00023136"/>
    </source>
</evidence>
<sequence length="489" mass="53108">MGTKPKFTTSLSKDHISWFLKLIFGPVAFLILLLSPIPSVTLQVKILAATYLWVIVWWIMRPIPWAISSMLPLVIIPLSGIAKLSTVTTAYGQKIMFFLIGVLLVGHAVQKHGLGKRIALSFLSIPFVGSSINRILFVFMLTTAIVSAFVDDAASVAMMMPIGMSIVKYAMDPENKGKSVGKLGVFMALGVLYSSEAGGVATFMGLPHNPLSVSLLENLCNVTINFVQFSQVGIIIAIVTIVAYFLILRLFLKPELNEIPGAREYFKEELKKLGPFSPGERNTMIVMVTMIILWILPSFATIPVLDVWIPPFIGVVLLYILPISLENKESTITANDFQHSVPWNIIFLSASGAAMADLLIKFELLQWIQATMSGVMNKTSIVLFSGFATGILTNFVSGLAAVNLMDSLCLPFCSALGIEPAIIARIIPNVGVGYVLPWAGAASALAFAAGNIKINEMIKVGLVALFVHVIIVISLNLILVPLFHAYSPL</sequence>
<evidence type="ECO:0000256" key="3">
    <source>
        <dbReference type="ARBA" id="ARBA00020150"/>
    </source>
</evidence>
<evidence type="ECO:0000256" key="8">
    <source>
        <dbReference type="SAM" id="Phobius"/>
    </source>
</evidence>
<dbReference type="GO" id="GO:0005886">
    <property type="term" value="C:plasma membrane"/>
    <property type="evidence" value="ECO:0007669"/>
    <property type="project" value="TreeGrafter"/>
</dbReference>
<dbReference type="RefSeq" id="WP_104371044.1">
    <property type="nucleotide sequence ID" value="NZ_BFAV01000039.1"/>
</dbReference>
<evidence type="ECO:0000313" key="9">
    <source>
        <dbReference type="EMBL" id="GBF32522.1"/>
    </source>
</evidence>
<dbReference type="GO" id="GO:1905039">
    <property type="term" value="P:carboxylic acid transmembrane transport"/>
    <property type="evidence" value="ECO:0007669"/>
    <property type="project" value="UniProtKB-ARBA"/>
</dbReference>
<keyword evidence="4 8" id="KW-0812">Transmembrane</keyword>
<accession>A0A2L2X931</accession>
<keyword evidence="5 8" id="KW-1133">Transmembrane helix</keyword>